<sequence>MSAYQSSVPVLIAMLTNIKAWLDKAAEQGDEATLLEARLAPDMYPLPKQIQLVSDSAKGCGARLAGAEAPSMPDTEASFAELKERCDKTIAFLQGLDPAAVDAGIGREIEIRFPNGGGIRFDGATYLNGFVLPNVYFHASMAYAILRANGVNVGKQDYLAHLAGHMFAPPAA</sequence>
<dbReference type="SUPFAM" id="SSF109854">
    <property type="entry name" value="DinB/YfiT-like putative metalloenzymes"/>
    <property type="match status" value="1"/>
</dbReference>
<dbReference type="InterPro" id="IPR018531">
    <property type="entry name" value="DUF1993"/>
</dbReference>
<keyword evidence="2" id="KW-1185">Reference proteome</keyword>
<dbReference type="AlphaFoldDB" id="A0A844Z235"/>
<dbReference type="PANTHER" id="PTHR36922:SF1">
    <property type="entry name" value="DUF1993 DOMAIN-CONTAINING PROTEIN"/>
    <property type="match status" value="1"/>
</dbReference>
<organism evidence="1 2">
    <name type="scientific">Alteraurantiacibacter buctensis</name>
    <dbReference type="NCBI Taxonomy" id="1503981"/>
    <lineage>
        <taxon>Bacteria</taxon>
        <taxon>Pseudomonadati</taxon>
        <taxon>Pseudomonadota</taxon>
        <taxon>Alphaproteobacteria</taxon>
        <taxon>Sphingomonadales</taxon>
        <taxon>Erythrobacteraceae</taxon>
        <taxon>Alteraurantiacibacter</taxon>
    </lineage>
</organism>
<dbReference type="Pfam" id="PF09351">
    <property type="entry name" value="DUF1993"/>
    <property type="match status" value="1"/>
</dbReference>
<evidence type="ECO:0000313" key="1">
    <source>
        <dbReference type="EMBL" id="MXO73408.1"/>
    </source>
</evidence>
<name>A0A844Z235_9SPHN</name>
<dbReference type="RefSeq" id="WP_160773330.1">
    <property type="nucleotide sequence ID" value="NZ_WTYV01000009.1"/>
</dbReference>
<dbReference type="Proteomes" id="UP000466966">
    <property type="component" value="Unassembled WGS sequence"/>
</dbReference>
<reference evidence="1 2" key="1">
    <citation type="submission" date="2019-12" db="EMBL/GenBank/DDBJ databases">
        <title>Genomic-based taxomic classification of the family Erythrobacteraceae.</title>
        <authorList>
            <person name="Xu L."/>
        </authorList>
    </citation>
    <scope>NUCLEOTIDE SEQUENCE [LARGE SCALE GENOMIC DNA]</scope>
    <source>
        <strain evidence="1 2">M0322</strain>
    </source>
</reference>
<dbReference type="EMBL" id="WTYV01000009">
    <property type="protein sequence ID" value="MXO73408.1"/>
    <property type="molecule type" value="Genomic_DNA"/>
</dbReference>
<dbReference type="OrthoDB" id="338237at2"/>
<dbReference type="InterPro" id="IPR034660">
    <property type="entry name" value="DinB/YfiT-like"/>
</dbReference>
<proteinExistence type="predicted"/>
<evidence type="ECO:0000313" key="2">
    <source>
        <dbReference type="Proteomes" id="UP000466966"/>
    </source>
</evidence>
<protein>
    <submittedName>
        <fullName evidence="1">DUF1993 family protein</fullName>
    </submittedName>
</protein>
<accession>A0A844Z235</accession>
<comment type="caution">
    <text evidence="1">The sequence shown here is derived from an EMBL/GenBank/DDBJ whole genome shotgun (WGS) entry which is preliminary data.</text>
</comment>
<gene>
    <name evidence="1" type="ORF">GRI99_17425</name>
</gene>
<dbReference type="PANTHER" id="PTHR36922">
    <property type="entry name" value="BLL2446 PROTEIN"/>
    <property type="match status" value="1"/>
</dbReference>
<dbReference type="Gene3D" id="1.20.120.450">
    <property type="entry name" value="dinb family like domain"/>
    <property type="match status" value="1"/>
</dbReference>